<dbReference type="GO" id="GO:0000166">
    <property type="term" value="F:nucleotide binding"/>
    <property type="evidence" value="ECO:0007669"/>
    <property type="project" value="InterPro"/>
</dbReference>
<evidence type="ECO:0000259" key="1">
    <source>
        <dbReference type="Pfam" id="PF01408"/>
    </source>
</evidence>
<dbReference type="Gene3D" id="3.30.360.10">
    <property type="entry name" value="Dihydrodipicolinate Reductase, domain 2"/>
    <property type="match status" value="1"/>
</dbReference>
<dbReference type="EMBL" id="ML977323">
    <property type="protein sequence ID" value="KAF2115508.1"/>
    <property type="molecule type" value="Genomic_DNA"/>
</dbReference>
<dbReference type="AlphaFoldDB" id="A0A6A5ZAS5"/>
<evidence type="ECO:0000313" key="2">
    <source>
        <dbReference type="EMBL" id="KAF2115508.1"/>
    </source>
</evidence>
<feature type="domain" description="Gfo/Idh/MocA-like oxidoreductase N-terminal" evidence="1">
    <location>
        <begin position="30"/>
        <end position="156"/>
    </location>
</feature>
<dbReference type="InterPro" id="IPR000683">
    <property type="entry name" value="Gfo/Idh/MocA-like_OxRdtase_N"/>
</dbReference>
<dbReference type="InterPro" id="IPR036291">
    <property type="entry name" value="NAD(P)-bd_dom_sf"/>
</dbReference>
<dbReference type="SUPFAM" id="SSF51735">
    <property type="entry name" value="NAD(P)-binding Rossmann-fold domains"/>
    <property type="match status" value="1"/>
</dbReference>
<accession>A0A6A5ZAS5</accession>
<evidence type="ECO:0000313" key="3">
    <source>
        <dbReference type="Proteomes" id="UP000799770"/>
    </source>
</evidence>
<dbReference type="Proteomes" id="UP000799770">
    <property type="component" value="Unassembled WGS sequence"/>
</dbReference>
<keyword evidence="3" id="KW-1185">Reference proteome</keyword>
<gene>
    <name evidence="2" type="ORF">BDV96DRAFT_646504</name>
</gene>
<proteinExistence type="predicted"/>
<name>A0A6A5ZAS5_9PLEO</name>
<dbReference type="PANTHER" id="PTHR43377">
    <property type="entry name" value="BILIVERDIN REDUCTASE A"/>
    <property type="match status" value="1"/>
</dbReference>
<dbReference type="OrthoDB" id="2129491at2759"/>
<organism evidence="2 3">
    <name type="scientific">Lophiotrema nucula</name>
    <dbReference type="NCBI Taxonomy" id="690887"/>
    <lineage>
        <taxon>Eukaryota</taxon>
        <taxon>Fungi</taxon>
        <taxon>Dikarya</taxon>
        <taxon>Ascomycota</taxon>
        <taxon>Pezizomycotina</taxon>
        <taxon>Dothideomycetes</taxon>
        <taxon>Pleosporomycetidae</taxon>
        <taxon>Pleosporales</taxon>
        <taxon>Lophiotremataceae</taxon>
        <taxon>Lophiotrema</taxon>
    </lineage>
</organism>
<dbReference type="Pfam" id="PF01408">
    <property type="entry name" value="GFO_IDH_MocA"/>
    <property type="match status" value="1"/>
</dbReference>
<dbReference type="InterPro" id="IPR051450">
    <property type="entry name" value="Gfo/Idh/MocA_Oxidoreductases"/>
</dbReference>
<reference evidence="2" key="1">
    <citation type="journal article" date="2020" name="Stud. Mycol.">
        <title>101 Dothideomycetes genomes: a test case for predicting lifestyles and emergence of pathogens.</title>
        <authorList>
            <person name="Haridas S."/>
            <person name="Albert R."/>
            <person name="Binder M."/>
            <person name="Bloem J."/>
            <person name="Labutti K."/>
            <person name="Salamov A."/>
            <person name="Andreopoulos B."/>
            <person name="Baker S."/>
            <person name="Barry K."/>
            <person name="Bills G."/>
            <person name="Bluhm B."/>
            <person name="Cannon C."/>
            <person name="Castanera R."/>
            <person name="Culley D."/>
            <person name="Daum C."/>
            <person name="Ezra D."/>
            <person name="Gonzalez J."/>
            <person name="Henrissat B."/>
            <person name="Kuo A."/>
            <person name="Liang C."/>
            <person name="Lipzen A."/>
            <person name="Lutzoni F."/>
            <person name="Magnuson J."/>
            <person name="Mondo S."/>
            <person name="Nolan M."/>
            <person name="Ohm R."/>
            <person name="Pangilinan J."/>
            <person name="Park H.-J."/>
            <person name="Ramirez L."/>
            <person name="Alfaro M."/>
            <person name="Sun H."/>
            <person name="Tritt A."/>
            <person name="Yoshinaga Y."/>
            <person name="Zwiers L.-H."/>
            <person name="Turgeon B."/>
            <person name="Goodwin S."/>
            <person name="Spatafora J."/>
            <person name="Crous P."/>
            <person name="Grigoriev I."/>
        </authorList>
    </citation>
    <scope>NUCLEOTIDE SEQUENCE</scope>
    <source>
        <strain evidence="2">CBS 627.86</strain>
    </source>
</reference>
<dbReference type="Gene3D" id="3.40.50.720">
    <property type="entry name" value="NAD(P)-binding Rossmann-like Domain"/>
    <property type="match status" value="1"/>
</dbReference>
<dbReference type="SUPFAM" id="SSF55347">
    <property type="entry name" value="Glyceraldehyde-3-phosphate dehydrogenase-like, C-terminal domain"/>
    <property type="match status" value="1"/>
</dbReference>
<dbReference type="PANTHER" id="PTHR43377:SF12">
    <property type="entry name" value="BINDING ROSSMANN FOLD OXIDOREDUCTASE, PUTATIVE (AFU_ORTHOLOGUE AFUA_3G11840)-RELATED"/>
    <property type="match status" value="1"/>
</dbReference>
<sequence>MAESRKILAEKLTASERTRLYSAVHRKPLFLVIGAGQRGTAYASAVGREELPAIIAAVAEPIPSKRMSLGNKYIWKDEEPREDQEFDSWQQFLRYERSRREAEAAGEEVYAGVDGVILCTHDNTHKEILQALGPLRLHVLCEKPIATTLQDCQDIYISLGGAKAPEKIFSTGHVLRYSPHNMLLRKLLLKERAIGELISIEHTEPVGWFHFSHSYVRGNWRKESIAAPSLLCKCCHDVDFILWLLCYKTDFGEPAHMPSLVSSVGNLSLFTKRRKPEAAGNATNCFSCSHEQSCDWSAKKAYVEEFYDKGRIEWPVCVVVPDIEDITAKSGTEYGRDVLTQVLSSDYDDSTPKAIIESKQWYGRCVWECDNDVLDDQIVTLTWDDDFGSVNDKKFPDRGPKTAVLHMVAFTEAQCERRGKISGTHGEIQYNSKEIRVYKFDRFRQPGAVEVFTPPKATGGHGGGDGGLMNGFSKAVEAVINGELGVEEAQAKYVGCTLKEAFMSHAMVFAAEEARLEKKIVDWQNWWAKLEHQLLSQ</sequence>
<protein>
    <submittedName>
        <fullName evidence="2">Streptomycin biosynthesis protein StrI</fullName>
    </submittedName>
</protein>